<name>A0ABP9D6Q7_9BACT</name>
<sequence>MIELLSKYLLIIFISMFKFVIGPVTAYAVGLRFMESVTLSALGMMITAFILAYAGKPMRNKISRTFFSRKKRKLFSRRNRRLVKIWRKYGMFGVAMLTPLLLTPPGGAMVAVSFGEKKSRIIFYMLISAITWSILINVGIFYLGHHLPESVQEYIHSER</sequence>
<reference evidence="3" key="1">
    <citation type="journal article" date="2019" name="Int. J. Syst. Evol. Microbiol.">
        <title>The Global Catalogue of Microorganisms (GCM) 10K type strain sequencing project: providing services to taxonomists for standard genome sequencing and annotation.</title>
        <authorList>
            <consortium name="The Broad Institute Genomics Platform"/>
            <consortium name="The Broad Institute Genome Sequencing Center for Infectious Disease"/>
            <person name="Wu L."/>
            <person name="Ma J."/>
        </authorList>
    </citation>
    <scope>NUCLEOTIDE SEQUENCE [LARGE SCALE GENOMIC DNA]</scope>
    <source>
        <strain evidence="3">JCM 18326</strain>
    </source>
</reference>
<keyword evidence="1" id="KW-0472">Membrane</keyword>
<evidence type="ECO:0008006" key="4">
    <source>
        <dbReference type="Google" id="ProtNLM"/>
    </source>
</evidence>
<evidence type="ECO:0000313" key="2">
    <source>
        <dbReference type="EMBL" id="GAA4826171.1"/>
    </source>
</evidence>
<feature type="transmembrane region" description="Helical" evidence="1">
    <location>
        <begin position="121"/>
        <end position="143"/>
    </location>
</feature>
<evidence type="ECO:0000313" key="3">
    <source>
        <dbReference type="Proteomes" id="UP001500298"/>
    </source>
</evidence>
<comment type="caution">
    <text evidence="2">The sequence shown here is derived from an EMBL/GenBank/DDBJ whole genome shotgun (WGS) entry which is preliminary data.</text>
</comment>
<keyword evidence="1" id="KW-1133">Transmembrane helix</keyword>
<feature type="transmembrane region" description="Helical" evidence="1">
    <location>
        <begin position="89"/>
        <end position="115"/>
    </location>
</feature>
<dbReference type="Proteomes" id="UP001500298">
    <property type="component" value="Unassembled WGS sequence"/>
</dbReference>
<dbReference type="EMBL" id="BAABJX010000017">
    <property type="protein sequence ID" value="GAA4826171.1"/>
    <property type="molecule type" value="Genomic_DNA"/>
</dbReference>
<protein>
    <recommendedName>
        <fullName evidence="4">Small multi-drug export protein</fullName>
    </recommendedName>
</protein>
<evidence type="ECO:0000256" key="1">
    <source>
        <dbReference type="SAM" id="Phobius"/>
    </source>
</evidence>
<proteinExistence type="predicted"/>
<keyword evidence="1" id="KW-0812">Transmembrane</keyword>
<keyword evidence="3" id="KW-1185">Reference proteome</keyword>
<feature type="transmembrane region" description="Helical" evidence="1">
    <location>
        <begin position="7"/>
        <end position="30"/>
    </location>
</feature>
<feature type="transmembrane region" description="Helical" evidence="1">
    <location>
        <begin position="36"/>
        <end position="54"/>
    </location>
</feature>
<organism evidence="2 3">
    <name type="scientific">Algivirga pacifica</name>
    <dbReference type="NCBI Taxonomy" id="1162670"/>
    <lineage>
        <taxon>Bacteria</taxon>
        <taxon>Pseudomonadati</taxon>
        <taxon>Bacteroidota</taxon>
        <taxon>Cytophagia</taxon>
        <taxon>Cytophagales</taxon>
        <taxon>Flammeovirgaceae</taxon>
        <taxon>Algivirga</taxon>
    </lineage>
</organism>
<dbReference type="RefSeq" id="WP_345369471.1">
    <property type="nucleotide sequence ID" value="NZ_BAABJX010000017.1"/>
</dbReference>
<accession>A0ABP9D6Q7</accession>
<gene>
    <name evidence="2" type="ORF">GCM10023331_08470</name>
</gene>